<name>A0A9P7C1L0_9FUNG</name>
<sequence length="133" mass="14250">MGEHRSARCDARPAGCLLLDGCSDTDPKAPEPARRAVRACARFRNSPRSCTAPVPRGSLALRRCRCSSAPVGSGPLPSRLAAASPHRRAGGRWPSTRRECRSRPSPGTPPSHRTRSCTRSAARTAKPRSDKSP</sequence>
<evidence type="ECO:0000313" key="2">
    <source>
        <dbReference type="EMBL" id="KAG1531380.1"/>
    </source>
</evidence>
<feature type="region of interest" description="Disordered" evidence="1">
    <location>
        <begin position="68"/>
        <end position="133"/>
    </location>
</feature>
<protein>
    <submittedName>
        <fullName evidence="2">Uncharacterized protein</fullName>
    </submittedName>
</protein>
<gene>
    <name evidence="2" type="ORF">G6F50_016727</name>
</gene>
<proteinExistence type="predicted"/>
<accession>A0A9P7C1L0</accession>
<organism evidence="2 3">
    <name type="scientific">Rhizopus delemar</name>
    <dbReference type="NCBI Taxonomy" id="936053"/>
    <lineage>
        <taxon>Eukaryota</taxon>
        <taxon>Fungi</taxon>
        <taxon>Fungi incertae sedis</taxon>
        <taxon>Mucoromycota</taxon>
        <taxon>Mucoromycotina</taxon>
        <taxon>Mucoromycetes</taxon>
        <taxon>Mucorales</taxon>
        <taxon>Mucorineae</taxon>
        <taxon>Rhizopodaceae</taxon>
        <taxon>Rhizopus</taxon>
    </lineage>
</organism>
<keyword evidence="3" id="KW-1185">Reference proteome</keyword>
<dbReference type="Proteomes" id="UP000740926">
    <property type="component" value="Unassembled WGS sequence"/>
</dbReference>
<dbReference type="AlphaFoldDB" id="A0A9P7C1L0"/>
<reference evidence="2 3" key="1">
    <citation type="journal article" date="2020" name="Microb. Genom.">
        <title>Genetic diversity of clinical and environmental Mucorales isolates obtained from an investigation of mucormycosis cases among solid organ transplant recipients.</title>
        <authorList>
            <person name="Nguyen M.H."/>
            <person name="Kaul D."/>
            <person name="Muto C."/>
            <person name="Cheng S.J."/>
            <person name="Richter R.A."/>
            <person name="Bruno V.M."/>
            <person name="Liu G."/>
            <person name="Beyhan S."/>
            <person name="Sundermann A.J."/>
            <person name="Mounaud S."/>
            <person name="Pasculle A.W."/>
            <person name="Nierman W.C."/>
            <person name="Driscoll E."/>
            <person name="Cumbie R."/>
            <person name="Clancy C.J."/>
            <person name="Dupont C.L."/>
        </authorList>
    </citation>
    <scope>NUCLEOTIDE SEQUENCE [LARGE SCALE GENOMIC DNA]</scope>
    <source>
        <strain evidence="2 3">GL24</strain>
    </source>
</reference>
<comment type="caution">
    <text evidence="2">The sequence shown here is derived from an EMBL/GenBank/DDBJ whole genome shotgun (WGS) entry which is preliminary data.</text>
</comment>
<dbReference type="EMBL" id="JAANIU010010974">
    <property type="protein sequence ID" value="KAG1531380.1"/>
    <property type="molecule type" value="Genomic_DNA"/>
</dbReference>
<evidence type="ECO:0000256" key="1">
    <source>
        <dbReference type="SAM" id="MobiDB-lite"/>
    </source>
</evidence>
<evidence type="ECO:0000313" key="3">
    <source>
        <dbReference type="Proteomes" id="UP000740926"/>
    </source>
</evidence>